<dbReference type="Gene3D" id="3.40.710.10">
    <property type="entry name" value="DD-peptidase/beta-lactamase superfamily"/>
    <property type="match status" value="1"/>
</dbReference>
<evidence type="ECO:0000256" key="7">
    <source>
        <dbReference type="SAM" id="SignalP"/>
    </source>
</evidence>
<evidence type="ECO:0000256" key="1">
    <source>
        <dbReference type="ARBA" id="ARBA00001526"/>
    </source>
</evidence>
<dbReference type="GO" id="GO:0008800">
    <property type="term" value="F:beta-lactamase activity"/>
    <property type="evidence" value="ECO:0007669"/>
    <property type="project" value="UniProtKB-EC"/>
</dbReference>
<evidence type="ECO:0000313" key="10">
    <source>
        <dbReference type="Proteomes" id="UP001524587"/>
    </source>
</evidence>
<protein>
    <recommendedName>
        <fullName evidence="3 6">Beta-lactamase</fullName>
        <ecNumber evidence="3 6">3.5.2.6</ecNumber>
    </recommendedName>
</protein>
<sequence>MLGETTASLTRRGAMLGTLGIALAPPAWAQSAVAPEIGAVRDYERRSGGHVGFWATNVTTGRQIGWRADERFVMCSTFKMSLVALVLRNVDRGAERLDAVIRFTKADVPDWYAPVARANLARGEMTVGEMCRAAIEQSDNSCATLLLTRSGGPAAVTRFWRGLGDMTSRLDDGEPMVNRTKLGGLANTTTPHAMATTLGRIVLGDVLTPSSREMLRGWLVACTTGLNRLRAGLPAGWTAGDKTGNNGADAAGDILVAWPPNGSGPVLIAAYTRGGQPTPDMFSPLFAAIAREAAGRLG</sequence>
<evidence type="ECO:0000256" key="4">
    <source>
        <dbReference type="ARBA" id="ARBA00022801"/>
    </source>
</evidence>
<keyword evidence="7" id="KW-0732">Signal</keyword>
<proteinExistence type="inferred from homology"/>
<evidence type="ECO:0000256" key="3">
    <source>
        <dbReference type="ARBA" id="ARBA00012865"/>
    </source>
</evidence>
<dbReference type="PANTHER" id="PTHR35333">
    <property type="entry name" value="BETA-LACTAMASE"/>
    <property type="match status" value="1"/>
</dbReference>
<dbReference type="NCBIfam" id="NF033103">
    <property type="entry name" value="bla_class_A"/>
    <property type="match status" value="1"/>
</dbReference>
<evidence type="ECO:0000256" key="5">
    <source>
        <dbReference type="ARBA" id="ARBA00023251"/>
    </source>
</evidence>
<feature type="signal peptide" evidence="7">
    <location>
        <begin position="1"/>
        <end position="29"/>
    </location>
</feature>
<dbReference type="InterPro" id="IPR000871">
    <property type="entry name" value="Beta-lactam_class-A"/>
</dbReference>
<dbReference type="InterPro" id="IPR045155">
    <property type="entry name" value="Beta-lactam_cat"/>
</dbReference>
<dbReference type="PANTHER" id="PTHR35333:SF3">
    <property type="entry name" value="BETA-LACTAMASE-TYPE TRANSPEPTIDASE FOLD CONTAINING PROTEIN"/>
    <property type="match status" value="1"/>
</dbReference>
<comment type="similarity">
    <text evidence="2 6">Belongs to the class-A beta-lactamase family.</text>
</comment>
<name>A0ABT1WD65_9PROT</name>
<dbReference type="PRINTS" id="PR00118">
    <property type="entry name" value="BLACTAMASEA"/>
</dbReference>
<gene>
    <name evidence="9" type="primary">bla</name>
    <name evidence="9" type="ORF">NFI95_15010</name>
</gene>
<dbReference type="SUPFAM" id="SSF56601">
    <property type="entry name" value="beta-lactamase/transpeptidase-like"/>
    <property type="match status" value="1"/>
</dbReference>
<reference evidence="9 10" key="1">
    <citation type="submission" date="2022-06" db="EMBL/GenBank/DDBJ databases">
        <title>Endosaccharibacter gen. nov., sp. nov., endophytic bacteria isolated from sugarcane.</title>
        <authorList>
            <person name="Pitiwittayakul N."/>
            <person name="Yukphan P."/>
            <person name="Charoenyingcharoen P."/>
            <person name="Tanasupawat S."/>
        </authorList>
    </citation>
    <scope>NUCLEOTIDE SEQUENCE [LARGE SCALE GENOMIC DNA]</scope>
    <source>
        <strain evidence="9 10">KSS8</strain>
    </source>
</reference>
<comment type="catalytic activity">
    <reaction evidence="1 6">
        <text>a beta-lactam + H2O = a substituted beta-amino acid</text>
        <dbReference type="Rhea" id="RHEA:20401"/>
        <dbReference type="ChEBI" id="CHEBI:15377"/>
        <dbReference type="ChEBI" id="CHEBI:35627"/>
        <dbReference type="ChEBI" id="CHEBI:140347"/>
        <dbReference type="EC" id="3.5.2.6"/>
    </reaction>
</comment>
<keyword evidence="5 6" id="KW-0046">Antibiotic resistance</keyword>
<dbReference type="InterPro" id="IPR012338">
    <property type="entry name" value="Beta-lactam/transpept-like"/>
</dbReference>
<evidence type="ECO:0000259" key="8">
    <source>
        <dbReference type="Pfam" id="PF13354"/>
    </source>
</evidence>
<evidence type="ECO:0000256" key="6">
    <source>
        <dbReference type="RuleBase" id="RU361140"/>
    </source>
</evidence>
<feature type="chain" id="PRO_5045446364" description="Beta-lactamase" evidence="7">
    <location>
        <begin position="30"/>
        <end position="298"/>
    </location>
</feature>
<dbReference type="InterPro" id="IPR023650">
    <property type="entry name" value="Beta-lactam_class-A_AS"/>
</dbReference>
<keyword evidence="4 6" id="KW-0378">Hydrolase</keyword>
<dbReference type="EC" id="3.5.2.6" evidence="3 6"/>
<dbReference type="PROSITE" id="PS00146">
    <property type="entry name" value="BETA_LACTAMASE_A"/>
    <property type="match status" value="1"/>
</dbReference>
<organism evidence="9 10">
    <name type="scientific">Endosaccharibacter trunci</name>
    <dbReference type="NCBI Taxonomy" id="2812733"/>
    <lineage>
        <taxon>Bacteria</taxon>
        <taxon>Pseudomonadati</taxon>
        <taxon>Pseudomonadota</taxon>
        <taxon>Alphaproteobacteria</taxon>
        <taxon>Acetobacterales</taxon>
        <taxon>Acetobacteraceae</taxon>
        <taxon>Endosaccharibacter</taxon>
    </lineage>
</organism>
<keyword evidence="10" id="KW-1185">Reference proteome</keyword>
<dbReference type="Proteomes" id="UP001524587">
    <property type="component" value="Unassembled WGS sequence"/>
</dbReference>
<dbReference type="RefSeq" id="WP_422865239.1">
    <property type="nucleotide sequence ID" value="NZ_JAMSKV010000015.1"/>
</dbReference>
<dbReference type="EMBL" id="JAMSKV010000015">
    <property type="protein sequence ID" value="MCQ8279753.1"/>
    <property type="molecule type" value="Genomic_DNA"/>
</dbReference>
<evidence type="ECO:0000313" key="9">
    <source>
        <dbReference type="EMBL" id="MCQ8279753.1"/>
    </source>
</evidence>
<feature type="domain" description="Beta-lactamase class A catalytic" evidence="8">
    <location>
        <begin position="52"/>
        <end position="272"/>
    </location>
</feature>
<dbReference type="Pfam" id="PF13354">
    <property type="entry name" value="Beta-lactamase2"/>
    <property type="match status" value="1"/>
</dbReference>
<accession>A0ABT1WD65</accession>
<comment type="caution">
    <text evidence="9">The sequence shown here is derived from an EMBL/GenBank/DDBJ whole genome shotgun (WGS) entry which is preliminary data.</text>
</comment>
<evidence type="ECO:0000256" key="2">
    <source>
        <dbReference type="ARBA" id="ARBA00009009"/>
    </source>
</evidence>